<proteinExistence type="predicted"/>
<organism evidence="2 3">
    <name type="scientific">Streptomyces californicus</name>
    <dbReference type="NCBI Taxonomy" id="67351"/>
    <lineage>
        <taxon>Bacteria</taxon>
        <taxon>Bacillati</taxon>
        <taxon>Actinomycetota</taxon>
        <taxon>Actinomycetes</taxon>
        <taxon>Kitasatosporales</taxon>
        <taxon>Streptomycetaceae</taxon>
        <taxon>Streptomyces</taxon>
    </lineage>
</organism>
<protein>
    <submittedName>
        <fullName evidence="2">NUDIX domain-containing protein</fullName>
    </submittedName>
</protein>
<gene>
    <name evidence="2" type="ORF">I6J41_34620</name>
</gene>
<dbReference type="Gene3D" id="3.90.79.10">
    <property type="entry name" value="Nucleoside Triphosphate Pyrophosphohydrolase"/>
    <property type="match status" value="1"/>
</dbReference>
<dbReference type="Pfam" id="PF00293">
    <property type="entry name" value="NUDIX"/>
    <property type="match status" value="1"/>
</dbReference>
<geneLocation type="plasmid" evidence="2 3">
    <name>unnamed1</name>
</geneLocation>
<keyword evidence="3" id="KW-1185">Reference proteome</keyword>
<evidence type="ECO:0000313" key="2">
    <source>
        <dbReference type="EMBL" id="QRV45918.1"/>
    </source>
</evidence>
<dbReference type="InterPro" id="IPR015797">
    <property type="entry name" value="NUDIX_hydrolase-like_dom_sf"/>
</dbReference>
<reference evidence="2 3" key="1">
    <citation type="submission" date="2021-02" db="EMBL/GenBank/DDBJ databases">
        <title>FDA dAtabase for Regulatory Grade micrObial Sequences (FDA-ARGOS): Supporting development and validation of Infectious Disease Dx tests.</title>
        <authorList>
            <person name="Sproer C."/>
            <person name="Gronow S."/>
            <person name="Severitt S."/>
            <person name="Schroder I."/>
            <person name="Tallon L."/>
            <person name="Sadzewicz L."/>
            <person name="Zhao X."/>
            <person name="Boylan J."/>
            <person name="Ott S."/>
            <person name="Bowen H."/>
            <person name="Vavikolanu K."/>
            <person name="Mehta A."/>
            <person name="Aluvathingal J."/>
            <person name="Nadendla S."/>
            <person name="Lowell S."/>
            <person name="Myers T."/>
            <person name="Yan Y."/>
            <person name="Sichtig H."/>
        </authorList>
    </citation>
    <scope>NUCLEOTIDE SEQUENCE [LARGE SCALE GENOMIC DNA]</scope>
    <source>
        <strain evidence="2 3">FDAARGOS_1211</strain>
        <plasmid evidence="2 3">unnamed1</plasmid>
    </source>
</reference>
<evidence type="ECO:0000313" key="3">
    <source>
        <dbReference type="Proteomes" id="UP000598054"/>
    </source>
</evidence>
<dbReference type="RefSeq" id="WP_030117058.1">
    <property type="nucleotide sequence ID" value="NZ_CP070243.1"/>
</dbReference>
<keyword evidence="2" id="KW-0614">Plasmid</keyword>
<evidence type="ECO:0000259" key="1">
    <source>
        <dbReference type="PROSITE" id="PS51462"/>
    </source>
</evidence>
<name>A0ABX7JCN7_9ACTN</name>
<dbReference type="GeneID" id="63984766"/>
<dbReference type="EMBL" id="CP070250">
    <property type="protein sequence ID" value="QRV45918.1"/>
    <property type="molecule type" value="Genomic_DNA"/>
</dbReference>
<accession>A0ABX7JCN7</accession>
<dbReference type="PROSITE" id="PS51462">
    <property type="entry name" value="NUDIX"/>
    <property type="match status" value="1"/>
</dbReference>
<sequence length="148" mass="16373">MKQRVRAILITPAGTTLLMKRVRPGTDPYWVVVGGGVEDSDASPEDALLREIREEIAGDAELVRPFHQLQNPAGETEHFYLARVATWNFDDRTGPEFARTDRGEYSLEEVPLTAGAIAELNLMPPEIASVLQDAITRGELAALYPQRS</sequence>
<dbReference type="CDD" id="cd04669">
    <property type="entry name" value="NUDIX_Hydrolase"/>
    <property type="match status" value="1"/>
</dbReference>
<dbReference type="Proteomes" id="UP000598054">
    <property type="component" value="Plasmid unnamed1"/>
</dbReference>
<feature type="domain" description="Nudix hydrolase" evidence="1">
    <location>
        <begin position="1"/>
        <end position="128"/>
    </location>
</feature>
<dbReference type="SUPFAM" id="SSF55811">
    <property type="entry name" value="Nudix"/>
    <property type="match status" value="1"/>
</dbReference>
<dbReference type="InterPro" id="IPR000086">
    <property type="entry name" value="NUDIX_hydrolase_dom"/>
</dbReference>